<dbReference type="HOGENOM" id="CLU_2896831_0_0_7"/>
<feature type="region of interest" description="Disordered" evidence="1">
    <location>
        <begin position="31"/>
        <end position="62"/>
    </location>
</feature>
<dbReference type="EMBL" id="AE017285">
    <property type="protein sequence ID" value="AAS97094.1"/>
    <property type="molecule type" value="Genomic_DNA"/>
</dbReference>
<protein>
    <submittedName>
        <fullName evidence="2">Uncharacterized protein</fullName>
    </submittedName>
</protein>
<keyword evidence="3" id="KW-1185">Reference proteome</keyword>
<gene>
    <name evidence="2" type="ordered locus">DVU_2622</name>
</gene>
<dbReference type="PaxDb" id="882-DVU_2622"/>
<dbReference type="KEGG" id="dvu:DVU_2622"/>
<evidence type="ECO:0000313" key="2">
    <source>
        <dbReference type="EMBL" id="AAS97094.1"/>
    </source>
</evidence>
<organism evidence="2 3">
    <name type="scientific">Nitratidesulfovibrio vulgaris (strain ATCC 29579 / DSM 644 / CCUG 34227 / NCIMB 8303 / VKM B-1760 / Hildenborough)</name>
    <name type="common">Desulfovibrio vulgaris</name>
    <dbReference type="NCBI Taxonomy" id="882"/>
    <lineage>
        <taxon>Bacteria</taxon>
        <taxon>Pseudomonadati</taxon>
        <taxon>Thermodesulfobacteriota</taxon>
        <taxon>Desulfovibrionia</taxon>
        <taxon>Desulfovibrionales</taxon>
        <taxon>Desulfovibrionaceae</taxon>
        <taxon>Nitratidesulfovibrio</taxon>
    </lineage>
</organism>
<reference evidence="2 3" key="1">
    <citation type="journal article" date="2004" name="Nat. Biotechnol.">
        <title>The genome sequence of the anaerobic, sulfate-reducing bacterium Desulfovibrio vulgaris Hildenborough.</title>
        <authorList>
            <person name="Heidelberg J.F."/>
            <person name="Seshadri R."/>
            <person name="Haveman S.A."/>
            <person name="Hemme C.L."/>
            <person name="Paulsen I.T."/>
            <person name="Kolonay J.F."/>
            <person name="Eisen J.A."/>
            <person name="Ward N."/>
            <person name="Methe B."/>
            <person name="Brinkac L.M."/>
            <person name="Daugherty S.C."/>
            <person name="Deboy R.T."/>
            <person name="Dodson R.J."/>
            <person name="Durkin A.S."/>
            <person name="Madupu R."/>
            <person name="Nelson W.C."/>
            <person name="Sullivan S.A."/>
            <person name="Fouts D."/>
            <person name="Haft D.H."/>
            <person name="Selengut J."/>
            <person name="Peterson J.D."/>
            <person name="Davidsen T.M."/>
            <person name="Zafar N."/>
            <person name="Zhou L."/>
            <person name="Radune D."/>
            <person name="Dimitrov G."/>
            <person name="Hance M."/>
            <person name="Tran K."/>
            <person name="Khouri H."/>
            <person name="Gill J."/>
            <person name="Utterback T.R."/>
            <person name="Feldblyum T.V."/>
            <person name="Wall J.D."/>
            <person name="Voordouw G."/>
            <person name="Fraser C.M."/>
        </authorList>
    </citation>
    <scope>NUCLEOTIDE SEQUENCE [LARGE SCALE GENOMIC DNA]</scope>
    <source>
        <strain evidence="3">ATCC 29579 / DSM 644 / NCIMB 8303 / VKM B-1760 / Hildenborough</strain>
    </source>
</reference>
<dbReference type="Proteomes" id="UP000002194">
    <property type="component" value="Chromosome"/>
</dbReference>
<accession>Q728I1</accession>
<evidence type="ECO:0000256" key="1">
    <source>
        <dbReference type="SAM" id="MobiDB-lite"/>
    </source>
</evidence>
<proteinExistence type="predicted"/>
<dbReference type="AlphaFoldDB" id="Q728I1"/>
<name>Q728I1_NITV2</name>
<sequence length="62" mass="6647">MRGAVECITATKTDLREGRCGVRMAGRGLRPVMSGQDADMEPEADCRRNTKKKPRGAGLLGA</sequence>
<dbReference type="EnsemblBacteria" id="AAS97094">
    <property type="protein sequence ID" value="AAS97094"/>
    <property type="gene ID" value="DVU_2622"/>
</dbReference>
<evidence type="ECO:0000313" key="3">
    <source>
        <dbReference type="Proteomes" id="UP000002194"/>
    </source>
</evidence>